<dbReference type="OrthoDB" id="4368889at2759"/>
<feature type="compositionally biased region" description="Polar residues" evidence="1">
    <location>
        <begin position="93"/>
        <end position="117"/>
    </location>
</feature>
<protein>
    <submittedName>
        <fullName evidence="3">Uncharacterized protein</fullName>
    </submittedName>
</protein>
<evidence type="ECO:0000313" key="3">
    <source>
        <dbReference type="EMBL" id="OGE50265.1"/>
    </source>
</evidence>
<dbReference type="EMBL" id="LXJU01000017">
    <property type="protein sequence ID" value="OGE50265.1"/>
    <property type="molecule type" value="Genomic_DNA"/>
</dbReference>
<accession>A0A1F5LAP3</accession>
<gene>
    <name evidence="3" type="ORF">PENARI_c017G10789</name>
</gene>
<name>A0A1F5LAP3_PENAI</name>
<feature type="region of interest" description="Disordered" evidence="1">
    <location>
        <begin position="46"/>
        <end position="119"/>
    </location>
</feature>
<keyword evidence="2" id="KW-0732">Signal</keyword>
<proteinExistence type="predicted"/>
<dbReference type="Proteomes" id="UP000177622">
    <property type="component" value="Unassembled WGS sequence"/>
</dbReference>
<reference evidence="3 4" key="1">
    <citation type="journal article" date="2016" name="Sci. Rep.">
        <title>Penicillium arizonense, a new, genome sequenced fungal species, reveals a high chemical diversity in secreted metabolites.</title>
        <authorList>
            <person name="Grijseels S."/>
            <person name="Nielsen J.C."/>
            <person name="Randelovic M."/>
            <person name="Nielsen J."/>
            <person name="Nielsen K.F."/>
            <person name="Workman M."/>
            <person name="Frisvad J.C."/>
        </authorList>
    </citation>
    <scope>NUCLEOTIDE SEQUENCE [LARGE SCALE GENOMIC DNA]</scope>
    <source>
        <strain evidence="3 4">CBS 141311</strain>
    </source>
</reference>
<comment type="caution">
    <text evidence="3">The sequence shown here is derived from an EMBL/GenBank/DDBJ whole genome shotgun (WGS) entry which is preliminary data.</text>
</comment>
<feature type="signal peptide" evidence="2">
    <location>
        <begin position="1"/>
        <end position="21"/>
    </location>
</feature>
<feature type="chain" id="PRO_5009519410" evidence="2">
    <location>
        <begin position="22"/>
        <end position="136"/>
    </location>
</feature>
<evidence type="ECO:0000256" key="1">
    <source>
        <dbReference type="SAM" id="MobiDB-lite"/>
    </source>
</evidence>
<organism evidence="3 4">
    <name type="scientific">Penicillium arizonense</name>
    <dbReference type="NCBI Taxonomy" id="1835702"/>
    <lineage>
        <taxon>Eukaryota</taxon>
        <taxon>Fungi</taxon>
        <taxon>Dikarya</taxon>
        <taxon>Ascomycota</taxon>
        <taxon>Pezizomycotina</taxon>
        <taxon>Eurotiomycetes</taxon>
        <taxon>Eurotiomycetidae</taxon>
        <taxon>Eurotiales</taxon>
        <taxon>Aspergillaceae</taxon>
        <taxon>Penicillium</taxon>
    </lineage>
</organism>
<dbReference type="RefSeq" id="XP_022485714.1">
    <property type="nucleotide sequence ID" value="XM_022634423.1"/>
</dbReference>
<sequence>MARLSLSFLSVLLVLAALALSMPVKRDEEAPSHGFSLESTLDQLKSATRLMDGLDNKERNDKENQTEHAPAETDNDSNAAAGETKSDHKPTSTKKLSSGTFVTPTATNTHHPTSQPNALGKLPLVGGLLGGAGGGL</sequence>
<evidence type="ECO:0000256" key="2">
    <source>
        <dbReference type="SAM" id="SignalP"/>
    </source>
</evidence>
<dbReference type="AlphaFoldDB" id="A0A1F5LAP3"/>
<dbReference type="GeneID" id="34579157"/>
<feature type="compositionally biased region" description="Basic and acidic residues" evidence="1">
    <location>
        <begin position="52"/>
        <end position="71"/>
    </location>
</feature>
<evidence type="ECO:0000313" key="4">
    <source>
        <dbReference type="Proteomes" id="UP000177622"/>
    </source>
</evidence>
<keyword evidence="4" id="KW-1185">Reference proteome</keyword>